<gene>
    <name evidence="1" type="ORF">RchiOBHm_Chr3g0493531</name>
</gene>
<dbReference type="EMBL" id="PDCK01000041">
    <property type="protein sequence ID" value="PRQ45628.1"/>
    <property type="molecule type" value="Genomic_DNA"/>
</dbReference>
<name>A0A2P6RGS5_ROSCH</name>
<accession>A0A2P6RGS5</accession>
<dbReference type="AlphaFoldDB" id="A0A2P6RGS5"/>
<organism evidence="1 2">
    <name type="scientific">Rosa chinensis</name>
    <name type="common">China rose</name>
    <dbReference type="NCBI Taxonomy" id="74649"/>
    <lineage>
        <taxon>Eukaryota</taxon>
        <taxon>Viridiplantae</taxon>
        <taxon>Streptophyta</taxon>
        <taxon>Embryophyta</taxon>
        <taxon>Tracheophyta</taxon>
        <taxon>Spermatophyta</taxon>
        <taxon>Magnoliopsida</taxon>
        <taxon>eudicotyledons</taxon>
        <taxon>Gunneridae</taxon>
        <taxon>Pentapetalae</taxon>
        <taxon>rosids</taxon>
        <taxon>fabids</taxon>
        <taxon>Rosales</taxon>
        <taxon>Rosaceae</taxon>
        <taxon>Rosoideae</taxon>
        <taxon>Rosoideae incertae sedis</taxon>
        <taxon>Rosa</taxon>
    </lineage>
</organism>
<sequence>MEWQKKKEQKQEPQMGIGLETLPSCVLITTILPKLDLETLCSFACVRRAMNTSVSQALPSFSSLNLSIRKAKVANWGKEERLQDWMPKAERLVGIWVEFA</sequence>
<evidence type="ECO:0000313" key="1">
    <source>
        <dbReference type="EMBL" id="PRQ45628.1"/>
    </source>
</evidence>
<dbReference type="Gramene" id="PRQ45628">
    <property type="protein sequence ID" value="PRQ45628"/>
    <property type="gene ID" value="RchiOBHm_Chr3g0493531"/>
</dbReference>
<reference evidence="1 2" key="1">
    <citation type="journal article" date="2018" name="Nat. Genet.">
        <title>The Rosa genome provides new insights in the design of modern roses.</title>
        <authorList>
            <person name="Bendahmane M."/>
        </authorList>
    </citation>
    <scope>NUCLEOTIDE SEQUENCE [LARGE SCALE GENOMIC DNA]</scope>
    <source>
        <strain evidence="2">cv. Old Blush</strain>
    </source>
</reference>
<dbReference type="Proteomes" id="UP000238479">
    <property type="component" value="Chromosome 3"/>
</dbReference>
<protein>
    <recommendedName>
        <fullName evidence="3">F-box domain-containing protein</fullName>
    </recommendedName>
</protein>
<keyword evidence="2" id="KW-1185">Reference proteome</keyword>
<evidence type="ECO:0000313" key="2">
    <source>
        <dbReference type="Proteomes" id="UP000238479"/>
    </source>
</evidence>
<evidence type="ECO:0008006" key="3">
    <source>
        <dbReference type="Google" id="ProtNLM"/>
    </source>
</evidence>
<comment type="caution">
    <text evidence="1">The sequence shown here is derived from an EMBL/GenBank/DDBJ whole genome shotgun (WGS) entry which is preliminary data.</text>
</comment>
<proteinExistence type="predicted"/>